<dbReference type="AlphaFoldDB" id="A0A8B6XBY8"/>
<keyword evidence="1" id="KW-1185">Reference proteome</keyword>
<organism evidence="1 2">
    <name type="scientific">Derxia gummosa DSM 723</name>
    <dbReference type="NCBI Taxonomy" id="1121388"/>
    <lineage>
        <taxon>Bacteria</taxon>
        <taxon>Pseudomonadati</taxon>
        <taxon>Pseudomonadota</taxon>
        <taxon>Betaproteobacteria</taxon>
        <taxon>Burkholderiales</taxon>
        <taxon>Alcaligenaceae</taxon>
        <taxon>Derxia</taxon>
    </lineage>
</organism>
<name>A0A8B6XBY8_9BURK</name>
<reference evidence="2" key="1">
    <citation type="submission" date="2025-08" db="UniProtKB">
        <authorList>
            <consortium name="RefSeq"/>
        </authorList>
    </citation>
    <scope>IDENTIFICATION</scope>
</reference>
<protein>
    <submittedName>
        <fullName evidence="2">Uncharacterized protein</fullName>
    </submittedName>
</protein>
<sequence length="93" mass="10659">MDRSLYVFGNKSGSPYTKSGAGTIWGRLMDKYMEKHADTGARRFALNHIRPAAITEKFERRDADRYDFAAHTQTATTDSVYDRRAIRRSKPLS</sequence>
<dbReference type="Proteomes" id="UP000675920">
    <property type="component" value="Unplaced"/>
</dbReference>
<dbReference type="RefSeq" id="WP_156924281.1">
    <property type="nucleotide sequence ID" value="NZ_AXWS01000007.1"/>
</dbReference>
<proteinExistence type="predicted"/>
<evidence type="ECO:0000313" key="2">
    <source>
        <dbReference type="RefSeq" id="WP_156924281.1"/>
    </source>
</evidence>
<evidence type="ECO:0000313" key="1">
    <source>
        <dbReference type="Proteomes" id="UP000675920"/>
    </source>
</evidence>
<dbReference type="OrthoDB" id="8662442at2"/>
<accession>A0A8B6XBY8</accession>